<evidence type="ECO:0000256" key="4">
    <source>
        <dbReference type="ARBA" id="ARBA00023229"/>
    </source>
</evidence>
<comment type="function">
    <text evidence="5">Catalyzes the formation of 4-diphosphocytidyl-2-C-methyl-D-erythritol from CTP and 2-C-methyl-D-erythritol 4-phosphate (MEP).</text>
</comment>
<feature type="site" description="Transition state stabilizer" evidence="5">
    <location>
        <position position="26"/>
    </location>
</feature>
<feature type="site" description="Transition state stabilizer" evidence="5">
    <location>
        <position position="19"/>
    </location>
</feature>
<dbReference type="RefSeq" id="WP_216419500.1">
    <property type="nucleotide sequence ID" value="NZ_JAHLQK010000008.1"/>
</dbReference>
<dbReference type="InterPro" id="IPR001228">
    <property type="entry name" value="IspD"/>
</dbReference>
<dbReference type="NCBIfam" id="NF001183">
    <property type="entry name" value="PRK00155.1-3"/>
    <property type="match status" value="1"/>
</dbReference>
<dbReference type="PROSITE" id="PS01295">
    <property type="entry name" value="ISPD"/>
    <property type="match status" value="1"/>
</dbReference>
<evidence type="ECO:0000256" key="2">
    <source>
        <dbReference type="ARBA" id="ARBA00022679"/>
    </source>
</evidence>
<protein>
    <recommendedName>
        <fullName evidence="5">2-C-methyl-D-erythritol 4-phosphate cytidylyltransferase</fullName>
        <ecNumber evidence="5">2.7.7.60</ecNumber>
    </recommendedName>
    <alternativeName>
        <fullName evidence="5">4-diphosphocytidyl-2C-methyl-D-erythritol synthase</fullName>
    </alternativeName>
    <alternativeName>
        <fullName evidence="5">MEP cytidylyltransferase</fullName>
        <shortName evidence="5">MCT</shortName>
    </alternativeName>
</protein>
<reference evidence="6 7" key="1">
    <citation type="submission" date="2021-06" db="EMBL/GenBank/DDBJ databases">
        <authorList>
            <person name="Sun Q."/>
            <person name="Li D."/>
        </authorList>
    </citation>
    <scope>NUCLEOTIDE SEQUENCE [LARGE SCALE GENOMIC DNA]</scope>
    <source>
        <strain evidence="6 7">MSJ-5</strain>
    </source>
</reference>
<dbReference type="HAMAP" id="MF_00108">
    <property type="entry name" value="IspD"/>
    <property type="match status" value="1"/>
</dbReference>
<sequence>MEEILKTSAIIVAAGKGRRMGREYNKQYILLGNKPIVAHTIEVFEDSSLIDEIILVVGKGEVDLVKQIIIEKYNFKKVISIVEGGERRQDSVYNGLRAIDNNCNIVLIHDGARPFITNNIIEEGIEVANKTGACIAAVPVKDTIKVSNESMDVVNTPNRETLWAVQTPQAFKYQLVMNAYEKLQNSNIEATDDAMIIERLGYTVKIIKGSYENIKITTPEDLILGEGILKNRKVEG</sequence>
<evidence type="ECO:0000313" key="6">
    <source>
        <dbReference type="EMBL" id="MBU5678162.1"/>
    </source>
</evidence>
<evidence type="ECO:0000256" key="1">
    <source>
        <dbReference type="ARBA" id="ARBA00001282"/>
    </source>
</evidence>
<evidence type="ECO:0000313" key="7">
    <source>
        <dbReference type="Proteomes" id="UP000779508"/>
    </source>
</evidence>
<keyword evidence="4 5" id="KW-0414">Isoprene biosynthesis</keyword>
<feature type="site" description="Positions MEP for the nucleophilic attack" evidence="5">
    <location>
        <position position="159"/>
    </location>
</feature>
<comment type="caution">
    <text evidence="6">The sequence shown here is derived from an EMBL/GenBank/DDBJ whole genome shotgun (WGS) entry which is preliminary data.</text>
</comment>
<dbReference type="Proteomes" id="UP000779508">
    <property type="component" value="Unassembled WGS sequence"/>
</dbReference>
<gene>
    <name evidence="5 6" type="primary">ispD</name>
    <name evidence="6" type="ORF">KQI88_17245</name>
</gene>
<organism evidence="6 7">
    <name type="scientific">Alkaliphilus flagellatus</name>
    <dbReference type="NCBI Taxonomy" id="2841507"/>
    <lineage>
        <taxon>Bacteria</taxon>
        <taxon>Bacillati</taxon>
        <taxon>Bacillota</taxon>
        <taxon>Clostridia</taxon>
        <taxon>Peptostreptococcales</taxon>
        <taxon>Natronincolaceae</taxon>
        <taxon>Alkaliphilus</taxon>
    </lineage>
</organism>
<dbReference type="PANTHER" id="PTHR32125:SF4">
    <property type="entry name" value="2-C-METHYL-D-ERYTHRITOL 4-PHOSPHATE CYTIDYLYLTRANSFERASE, CHLOROPLASTIC"/>
    <property type="match status" value="1"/>
</dbReference>
<dbReference type="Pfam" id="PF01128">
    <property type="entry name" value="IspD"/>
    <property type="match status" value="1"/>
</dbReference>
<dbReference type="PANTHER" id="PTHR32125">
    <property type="entry name" value="2-C-METHYL-D-ERYTHRITOL 4-PHOSPHATE CYTIDYLYLTRANSFERASE, CHLOROPLASTIC"/>
    <property type="match status" value="1"/>
</dbReference>
<comment type="pathway">
    <text evidence="5">Isoprenoid biosynthesis; isopentenyl diphosphate biosynthesis via DXP pathway; isopentenyl diphosphate from 1-deoxy-D-xylulose 5-phosphate: step 2/6.</text>
</comment>
<dbReference type="InterPro" id="IPR018294">
    <property type="entry name" value="ISPD_synthase_CS"/>
</dbReference>
<keyword evidence="3 5" id="KW-0548">Nucleotidyltransferase</keyword>
<dbReference type="NCBIfam" id="TIGR00453">
    <property type="entry name" value="ispD"/>
    <property type="match status" value="1"/>
</dbReference>
<dbReference type="EMBL" id="JAHLQK010000008">
    <property type="protein sequence ID" value="MBU5678162.1"/>
    <property type="molecule type" value="Genomic_DNA"/>
</dbReference>
<evidence type="ECO:0000256" key="5">
    <source>
        <dbReference type="HAMAP-Rule" id="MF_00108"/>
    </source>
</evidence>
<dbReference type="InterPro" id="IPR050088">
    <property type="entry name" value="IspD/TarI_cytidylyltransf_bact"/>
</dbReference>
<name>A0ABS6G6Q0_9FIRM</name>
<accession>A0ABS6G6Q0</accession>
<keyword evidence="7" id="KW-1185">Reference proteome</keyword>
<feature type="site" description="Positions MEP for the nucleophilic attack" evidence="5">
    <location>
        <position position="215"/>
    </location>
</feature>
<comment type="catalytic activity">
    <reaction evidence="1 5">
        <text>2-C-methyl-D-erythritol 4-phosphate + CTP + H(+) = 4-CDP-2-C-methyl-D-erythritol + diphosphate</text>
        <dbReference type="Rhea" id="RHEA:13429"/>
        <dbReference type="ChEBI" id="CHEBI:15378"/>
        <dbReference type="ChEBI" id="CHEBI:33019"/>
        <dbReference type="ChEBI" id="CHEBI:37563"/>
        <dbReference type="ChEBI" id="CHEBI:57823"/>
        <dbReference type="ChEBI" id="CHEBI:58262"/>
        <dbReference type="EC" id="2.7.7.60"/>
    </reaction>
</comment>
<evidence type="ECO:0000256" key="3">
    <source>
        <dbReference type="ARBA" id="ARBA00022695"/>
    </source>
</evidence>
<dbReference type="EC" id="2.7.7.60" evidence="5"/>
<proteinExistence type="inferred from homology"/>
<comment type="similarity">
    <text evidence="5">Belongs to the IspD/TarI cytidylyltransferase family. IspD subfamily.</text>
</comment>
<dbReference type="GO" id="GO:0050518">
    <property type="term" value="F:2-C-methyl-D-erythritol 4-phosphate cytidylyltransferase activity"/>
    <property type="evidence" value="ECO:0007669"/>
    <property type="project" value="UniProtKB-EC"/>
</dbReference>
<keyword evidence="2 5" id="KW-0808">Transferase</keyword>
<dbReference type="CDD" id="cd02516">
    <property type="entry name" value="CDP-ME_synthetase"/>
    <property type="match status" value="1"/>
</dbReference>
<dbReference type="InterPro" id="IPR034683">
    <property type="entry name" value="IspD/TarI"/>
</dbReference>